<name>A0A497XWD5_9SPHI</name>
<dbReference type="AlphaFoldDB" id="A0A497XWD5"/>
<evidence type="ECO:0000313" key="2">
    <source>
        <dbReference type="EMBL" id="RLJ73856.1"/>
    </source>
</evidence>
<keyword evidence="2" id="KW-0808">Transferase</keyword>
<keyword evidence="2" id="KW-0328">Glycosyltransferase</keyword>
<dbReference type="InterPro" id="IPR029057">
    <property type="entry name" value="PRTase-like"/>
</dbReference>
<dbReference type="CDD" id="cd06223">
    <property type="entry name" value="PRTases_typeI"/>
    <property type="match status" value="1"/>
</dbReference>
<evidence type="ECO:0000313" key="3">
    <source>
        <dbReference type="Proteomes" id="UP000273898"/>
    </source>
</evidence>
<dbReference type="EMBL" id="RCCK01000013">
    <property type="protein sequence ID" value="RLJ73856.1"/>
    <property type="molecule type" value="Genomic_DNA"/>
</dbReference>
<accession>A0A497XWD5</accession>
<gene>
    <name evidence="2" type="ORF">BCL90_4021</name>
</gene>
<reference evidence="2 3" key="1">
    <citation type="submission" date="2018-10" db="EMBL/GenBank/DDBJ databases">
        <title>Genomic Encyclopedia of Archaeal and Bacterial Type Strains, Phase II (KMG-II): from individual species to whole genera.</title>
        <authorList>
            <person name="Goeker M."/>
        </authorList>
    </citation>
    <scope>NUCLEOTIDE SEQUENCE [LARGE SCALE GENOMIC DNA]</scope>
    <source>
        <strain evidence="2 3">DSM 19624</strain>
    </source>
</reference>
<dbReference type="InterPro" id="IPR050137">
    <property type="entry name" value="PyrR_bifunctional"/>
</dbReference>
<dbReference type="Pfam" id="PF14681">
    <property type="entry name" value="UPRTase"/>
    <property type="match status" value="1"/>
</dbReference>
<sequence length="226" mass="25131">MSQTPNFSRNQMMIFDVSKTKSIANTFIAELRDEHIQKDSMRFRKNLERLGEFFAYEISRSLTYTHQEIVTPLGVSSCEVLSQQPVLATILRAGLPLQQGLLNIFDKAECCFISAYRKVDKGGDFVIQMDYISTPDLEGKVLIMADPMLATGQSMVMCCKELINRYKIAELHIVAAIASAEGVAHVRANLPKAKLWLGAIDEEMTSKSYIVPGLGDAGDLAYGEKI</sequence>
<comment type="caution">
    <text evidence="2">The sequence shown here is derived from an EMBL/GenBank/DDBJ whole genome shotgun (WGS) entry which is preliminary data.</text>
</comment>
<organism evidence="2 3">
    <name type="scientific">Pedobacter alluvionis</name>
    <dbReference type="NCBI Taxonomy" id="475253"/>
    <lineage>
        <taxon>Bacteria</taxon>
        <taxon>Pseudomonadati</taxon>
        <taxon>Bacteroidota</taxon>
        <taxon>Sphingobacteriia</taxon>
        <taxon>Sphingobacteriales</taxon>
        <taxon>Sphingobacteriaceae</taxon>
        <taxon>Pedobacter</taxon>
    </lineage>
</organism>
<dbReference type="Gene3D" id="3.40.50.2020">
    <property type="match status" value="1"/>
</dbReference>
<evidence type="ECO:0000259" key="1">
    <source>
        <dbReference type="Pfam" id="PF14681"/>
    </source>
</evidence>
<protein>
    <submittedName>
        <fullName evidence="2">Uracil phosphoribosyltransferase</fullName>
    </submittedName>
</protein>
<dbReference type="PANTHER" id="PTHR11608:SF0">
    <property type="entry name" value="BIFUNCTIONAL PROTEIN PYRR"/>
    <property type="match status" value="1"/>
</dbReference>
<proteinExistence type="predicted"/>
<dbReference type="PANTHER" id="PTHR11608">
    <property type="entry name" value="BIFUNCTIONAL PROTEIN PYRR"/>
    <property type="match status" value="1"/>
</dbReference>
<dbReference type="SUPFAM" id="SSF53271">
    <property type="entry name" value="PRTase-like"/>
    <property type="match status" value="1"/>
</dbReference>
<dbReference type="GO" id="GO:0016757">
    <property type="term" value="F:glycosyltransferase activity"/>
    <property type="evidence" value="ECO:0007669"/>
    <property type="project" value="UniProtKB-KW"/>
</dbReference>
<feature type="domain" description="Phosphoribosyltransferase" evidence="1">
    <location>
        <begin position="22"/>
        <end position="223"/>
    </location>
</feature>
<dbReference type="NCBIfam" id="NF001097">
    <property type="entry name" value="PRK00129.1"/>
    <property type="match status" value="1"/>
</dbReference>
<dbReference type="InterPro" id="IPR000836">
    <property type="entry name" value="PRTase_dom"/>
</dbReference>
<dbReference type="Proteomes" id="UP000273898">
    <property type="component" value="Unassembled WGS sequence"/>
</dbReference>